<dbReference type="GO" id="GO:0022857">
    <property type="term" value="F:transmembrane transporter activity"/>
    <property type="evidence" value="ECO:0007669"/>
    <property type="project" value="InterPro"/>
</dbReference>
<evidence type="ECO:0000256" key="9">
    <source>
        <dbReference type="SAM" id="MobiDB-lite"/>
    </source>
</evidence>
<dbReference type="InterPro" id="IPR005829">
    <property type="entry name" value="Sugar_transporter_CS"/>
</dbReference>
<dbReference type="PROSITE" id="PS00217">
    <property type="entry name" value="SUGAR_TRANSPORT_2"/>
    <property type="match status" value="1"/>
</dbReference>
<dbReference type="FunFam" id="1.20.1250.20:FF:000474">
    <property type="entry name" value="Sugar transporter, putative"/>
    <property type="match status" value="1"/>
</dbReference>
<dbReference type="SUPFAM" id="SSF103473">
    <property type="entry name" value="MFS general substrate transporter"/>
    <property type="match status" value="1"/>
</dbReference>
<keyword evidence="6 10" id="KW-0472">Membrane</keyword>
<evidence type="ECO:0000313" key="13">
    <source>
        <dbReference type="Proteomes" id="UP000054845"/>
    </source>
</evidence>
<evidence type="ECO:0000256" key="4">
    <source>
        <dbReference type="ARBA" id="ARBA00022692"/>
    </source>
</evidence>
<dbReference type="InterPro" id="IPR005828">
    <property type="entry name" value="MFS_sugar_transport-like"/>
</dbReference>
<feature type="transmembrane region" description="Helical" evidence="10">
    <location>
        <begin position="248"/>
        <end position="270"/>
    </location>
</feature>
<dbReference type="Pfam" id="PF00083">
    <property type="entry name" value="Sugar_tr"/>
    <property type="match status" value="1"/>
</dbReference>
<dbReference type="GO" id="GO:0015798">
    <property type="term" value="P:myo-inositol transport"/>
    <property type="evidence" value="ECO:0007669"/>
    <property type="project" value="UniProtKB-ARBA"/>
</dbReference>
<name>A0A0P1B9N0_9BASI</name>
<feature type="transmembrane region" description="Helical" evidence="10">
    <location>
        <begin position="189"/>
        <end position="209"/>
    </location>
</feature>
<dbReference type="Gene3D" id="1.20.1250.20">
    <property type="entry name" value="MFS general substrate transporter like domains"/>
    <property type="match status" value="1"/>
</dbReference>
<dbReference type="PANTHER" id="PTHR48020">
    <property type="entry name" value="PROTON MYO-INOSITOL COTRANSPORTER"/>
    <property type="match status" value="1"/>
</dbReference>
<feature type="transmembrane region" description="Helical" evidence="10">
    <location>
        <begin position="410"/>
        <end position="427"/>
    </location>
</feature>
<comment type="similarity">
    <text evidence="2 8">Belongs to the major facilitator superfamily. Sugar transporter (TC 2.A.1.1) family.</text>
</comment>
<evidence type="ECO:0000256" key="7">
    <source>
        <dbReference type="ARBA" id="ARBA00049119"/>
    </source>
</evidence>
<comment type="subcellular location">
    <subcellularLocation>
        <location evidence="1">Membrane</location>
        <topology evidence="1">Multi-pass membrane protein</topology>
    </subcellularLocation>
</comment>
<dbReference type="NCBIfam" id="TIGR00879">
    <property type="entry name" value="SP"/>
    <property type="match status" value="1"/>
</dbReference>
<evidence type="ECO:0000256" key="10">
    <source>
        <dbReference type="SAM" id="Phobius"/>
    </source>
</evidence>
<dbReference type="EMBL" id="CCYA01000118">
    <property type="protein sequence ID" value="CEH12091.1"/>
    <property type="molecule type" value="Genomic_DNA"/>
</dbReference>
<dbReference type="InterPro" id="IPR050814">
    <property type="entry name" value="Myo-inositol_Transporter"/>
</dbReference>
<feature type="transmembrane region" description="Helical" evidence="10">
    <location>
        <begin position="518"/>
        <end position="538"/>
    </location>
</feature>
<sequence length="629" mass="68938">MADVSHKESPSSEKASFTQQQTSDAPAAPRLDLSKENSEGLLVNALSGISQDQLFRDVDQFLQEKQIQEDPALFHRAALAAQEPARFESINGLQEDERSALQKELTSRWAAPWTLYLTILACSIGAATQGWDQTGSNGANLSFPAEFGIDGTDRGEWIVGVVNSAPYLASAALGCWLSDPLNNMFGRRGTIFITALILIATPIASGFTHSWQTLFVVRLILGIGMGAKGSTVPIFAAENSPNAIRGALTMSWQLWTAFGIFAGFVANLVVADTGRIAWRLQLGSAFIPALPLAFLIWLCPESPRWLMKKGRYTAAYQALQRLRFTKLQAARDLYYIHVQLEEEKRVIRGATFVSRFTELFTIPRVRMATIAASTVMLAQQMCGINVMAFYSSTVFKTAGLSDREALKSSVGFGALNFVGAIPAIFVIDKFGRRSLLLTTFPIMAIFLFAAGLMFLAPNTANPDFGIVPDADQFIATKGKLAGIAIFIYLFTLAYSIGEGPVPFAYSAEVFPLAQREQGMGWAVATCLFWASVLSITFPRMLHVFGSLGTFFFYGGLNLIAFVLIFFFVPETKRLSLEELDGVFSVGNSRFASYQLTKTLPYAIKVATLQHPEKPAPLFKKVNVDILEQA</sequence>
<feature type="compositionally biased region" description="Basic and acidic residues" evidence="9">
    <location>
        <begin position="1"/>
        <end position="11"/>
    </location>
</feature>
<feature type="transmembrane region" description="Helical" evidence="10">
    <location>
        <begin position="434"/>
        <end position="456"/>
    </location>
</feature>
<dbReference type="InterPro" id="IPR036259">
    <property type="entry name" value="MFS_trans_sf"/>
</dbReference>
<reference evidence="13" key="1">
    <citation type="submission" date="2014-09" db="EMBL/GenBank/DDBJ databases">
        <authorList>
            <person name="Sharma Rahul"/>
            <person name="Thines Marco"/>
        </authorList>
    </citation>
    <scope>NUCLEOTIDE SEQUENCE [LARGE SCALE GENOMIC DNA]</scope>
</reference>
<feature type="region of interest" description="Disordered" evidence="9">
    <location>
        <begin position="1"/>
        <end position="34"/>
    </location>
</feature>
<dbReference type="InterPro" id="IPR003663">
    <property type="entry name" value="Sugar/inositol_transpt"/>
</dbReference>
<organism evidence="12 13">
    <name type="scientific">Ceraceosorus bombacis</name>
    <dbReference type="NCBI Taxonomy" id="401625"/>
    <lineage>
        <taxon>Eukaryota</taxon>
        <taxon>Fungi</taxon>
        <taxon>Dikarya</taxon>
        <taxon>Basidiomycota</taxon>
        <taxon>Ustilaginomycotina</taxon>
        <taxon>Exobasidiomycetes</taxon>
        <taxon>Ceraceosorales</taxon>
        <taxon>Ceraceosoraceae</taxon>
        <taxon>Ceraceosorus</taxon>
    </lineage>
</organism>
<feature type="domain" description="Major facilitator superfamily (MFS) profile" evidence="11">
    <location>
        <begin position="118"/>
        <end position="572"/>
    </location>
</feature>
<dbReference type="PROSITE" id="PS00216">
    <property type="entry name" value="SUGAR_TRANSPORT_1"/>
    <property type="match status" value="1"/>
</dbReference>
<accession>A0A0P1B9N0</accession>
<dbReference type="OrthoDB" id="5290825at2759"/>
<comment type="catalytic activity">
    <reaction evidence="7">
        <text>myo-inositol(out) + H(+)(out) = myo-inositol(in) + H(+)(in)</text>
        <dbReference type="Rhea" id="RHEA:60364"/>
        <dbReference type="ChEBI" id="CHEBI:15378"/>
        <dbReference type="ChEBI" id="CHEBI:17268"/>
    </reaction>
</comment>
<feature type="transmembrane region" description="Helical" evidence="10">
    <location>
        <begin position="550"/>
        <end position="568"/>
    </location>
</feature>
<keyword evidence="5 10" id="KW-1133">Transmembrane helix</keyword>
<dbReference type="Proteomes" id="UP000054845">
    <property type="component" value="Unassembled WGS sequence"/>
</dbReference>
<keyword evidence="3 8" id="KW-0813">Transport</keyword>
<evidence type="ECO:0000313" key="12">
    <source>
        <dbReference type="EMBL" id="CEH12091.1"/>
    </source>
</evidence>
<dbReference type="PRINTS" id="PR00171">
    <property type="entry name" value="SUGRTRNSPORT"/>
</dbReference>
<dbReference type="InterPro" id="IPR020846">
    <property type="entry name" value="MFS_dom"/>
</dbReference>
<evidence type="ECO:0000256" key="6">
    <source>
        <dbReference type="ARBA" id="ARBA00023136"/>
    </source>
</evidence>
<evidence type="ECO:0000256" key="2">
    <source>
        <dbReference type="ARBA" id="ARBA00010992"/>
    </source>
</evidence>
<dbReference type="PANTHER" id="PTHR48020:SF4">
    <property type="entry name" value="SYMPORT, PUTATIVE (AFU_ORTHOLOGUE AFUA_3G11790)-RELATED"/>
    <property type="match status" value="1"/>
</dbReference>
<dbReference type="PROSITE" id="PS50850">
    <property type="entry name" value="MFS"/>
    <property type="match status" value="1"/>
</dbReference>
<protein>
    <submittedName>
        <fullName evidence="12">Sugar transporter</fullName>
    </submittedName>
</protein>
<feature type="transmembrane region" description="Helical" evidence="10">
    <location>
        <begin position="368"/>
        <end position="390"/>
    </location>
</feature>
<keyword evidence="13" id="KW-1185">Reference proteome</keyword>
<evidence type="ECO:0000256" key="3">
    <source>
        <dbReference type="ARBA" id="ARBA00022448"/>
    </source>
</evidence>
<evidence type="ECO:0000256" key="1">
    <source>
        <dbReference type="ARBA" id="ARBA00004141"/>
    </source>
</evidence>
<feature type="compositionally biased region" description="Polar residues" evidence="9">
    <location>
        <begin position="12"/>
        <end position="24"/>
    </location>
</feature>
<dbReference type="GO" id="GO:0015791">
    <property type="term" value="P:polyol transmembrane transport"/>
    <property type="evidence" value="ECO:0007669"/>
    <property type="project" value="UniProtKB-ARBA"/>
</dbReference>
<dbReference type="STRING" id="401625.A0A0P1B9N0"/>
<keyword evidence="4 10" id="KW-0812">Transmembrane</keyword>
<evidence type="ECO:0000256" key="8">
    <source>
        <dbReference type="RuleBase" id="RU003346"/>
    </source>
</evidence>
<feature type="transmembrane region" description="Helical" evidence="10">
    <location>
        <begin position="215"/>
        <end position="236"/>
    </location>
</feature>
<feature type="transmembrane region" description="Helical" evidence="10">
    <location>
        <begin position="480"/>
        <end position="497"/>
    </location>
</feature>
<proteinExistence type="inferred from homology"/>
<dbReference type="GO" id="GO:0016020">
    <property type="term" value="C:membrane"/>
    <property type="evidence" value="ECO:0007669"/>
    <property type="project" value="UniProtKB-SubCell"/>
</dbReference>
<evidence type="ECO:0000256" key="5">
    <source>
        <dbReference type="ARBA" id="ARBA00022989"/>
    </source>
</evidence>
<dbReference type="AlphaFoldDB" id="A0A0P1B9N0"/>
<feature type="transmembrane region" description="Helical" evidence="10">
    <location>
        <begin position="113"/>
        <end position="131"/>
    </location>
</feature>
<keyword evidence="12" id="KW-0762">Sugar transport</keyword>
<evidence type="ECO:0000259" key="11">
    <source>
        <dbReference type="PROSITE" id="PS50850"/>
    </source>
</evidence>